<protein>
    <recommendedName>
        <fullName evidence="1">NTP pyrophosphohydrolase MazG-like domain-containing protein</fullName>
    </recommendedName>
</protein>
<dbReference type="GO" id="GO:0046081">
    <property type="term" value="P:dUTP catabolic process"/>
    <property type="evidence" value="ECO:0007669"/>
    <property type="project" value="TreeGrafter"/>
</dbReference>
<dbReference type="GO" id="GO:0006203">
    <property type="term" value="P:dGTP catabolic process"/>
    <property type="evidence" value="ECO:0007669"/>
    <property type="project" value="TreeGrafter"/>
</dbReference>
<dbReference type="AlphaFoldDB" id="A0A7R8WYJ5"/>
<dbReference type="Pfam" id="PF03819">
    <property type="entry name" value="MazG"/>
    <property type="match status" value="1"/>
</dbReference>
<dbReference type="PANTHER" id="PTHR30522">
    <property type="entry name" value="NUCLEOSIDE TRIPHOSPHATE PYROPHOSPHOHYDROLASE"/>
    <property type="match status" value="1"/>
</dbReference>
<accession>A0A7R8WYJ5</accession>
<dbReference type="GO" id="GO:0046047">
    <property type="term" value="P:TTP catabolic process"/>
    <property type="evidence" value="ECO:0007669"/>
    <property type="project" value="TreeGrafter"/>
</dbReference>
<dbReference type="FunFam" id="1.10.287.1080:FF:000001">
    <property type="entry name" value="Nucleoside triphosphate pyrophosphohydrolase"/>
    <property type="match status" value="1"/>
</dbReference>
<name>A0A7R8WYJ5_9CRUS</name>
<dbReference type="PANTHER" id="PTHR30522:SF0">
    <property type="entry name" value="NUCLEOSIDE TRIPHOSPHATE PYROPHOSPHOHYDROLASE"/>
    <property type="match status" value="1"/>
</dbReference>
<dbReference type="SUPFAM" id="SSF101386">
    <property type="entry name" value="all-alpha NTP pyrophosphatases"/>
    <property type="match status" value="2"/>
</dbReference>
<dbReference type="NCBIfam" id="NF007113">
    <property type="entry name" value="PRK09562.1"/>
    <property type="match status" value="1"/>
</dbReference>
<dbReference type="EMBL" id="OB681415">
    <property type="protein sequence ID" value="CAD7236724.1"/>
    <property type="molecule type" value="Genomic_DNA"/>
</dbReference>
<dbReference type="GO" id="GO:0046052">
    <property type="term" value="P:UTP catabolic process"/>
    <property type="evidence" value="ECO:0007669"/>
    <property type="project" value="TreeGrafter"/>
</dbReference>
<sequence length="192" mass="22039">MTKPKNREKALAAFERLLDTMDELREKCPWDKKQTMSSLSHLTIEEVYEAVEAIHEGDLKGLSGELGDLFLHLVFYCKIGEEQGAFTVDSVLNEICEKLERRHPHIYGTTQVKDEEEVKANWEKIKLKEGRNSILEGVPKALPALIRAYRIQEKAAGVGFDFQNLEQIQEKVLEEIEEFSNAASEKDKLEEF</sequence>
<dbReference type="GO" id="GO:0046061">
    <property type="term" value="P:dATP catabolic process"/>
    <property type="evidence" value="ECO:0007669"/>
    <property type="project" value="TreeGrafter"/>
</dbReference>
<dbReference type="InterPro" id="IPR048015">
    <property type="entry name" value="NTP-PPase_MazG-like_N"/>
</dbReference>
<dbReference type="GO" id="GO:0047429">
    <property type="term" value="F:nucleoside triphosphate diphosphatase activity"/>
    <property type="evidence" value="ECO:0007669"/>
    <property type="project" value="TreeGrafter"/>
</dbReference>
<dbReference type="GO" id="GO:0006950">
    <property type="term" value="P:response to stress"/>
    <property type="evidence" value="ECO:0007669"/>
    <property type="project" value="UniProtKB-ARBA"/>
</dbReference>
<organism evidence="2">
    <name type="scientific">Cyprideis torosa</name>
    <dbReference type="NCBI Taxonomy" id="163714"/>
    <lineage>
        <taxon>Eukaryota</taxon>
        <taxon>Metazoa</taxon>
        <taxon>Ecdysozoa</taxon>
        <taxon>Arthropoda</taxon>
        <taxon>Crustacea</taxon>
        <taxon>Oligostraca</taxon>
        <taxon>Ostracoda</taxon>
        <taxon>Podocopa</taxon>
        <taxon>Podocopida</taxon>
        <taxon>Cytherocopina</taxon>
        <taxon>Cytheroidea</taxon>
        <taxon>Cytherideidae</taxon>
        <taxon>Cyprideis</taxon>
    </lineage>
</organism>
<reference evidence="2" key="1">
    <citation type="submission" date="2020-11" db="EMBL/GenBank/DDBJ databases">
        <authorList>
            <person name="Tran Van P."/>
        </authorList>
    </citation>
    <scope>NUCLEOTIDE SEQUENCE</scope>
</reference>
<dbReference type="GO" id="GO:0046076">
    <property type="term" value="P:dTTP catabolic process"/>
    <property type="evidence" value="ECO:0007669"/>
    <property type="project" value="TreeGrafter"/>
</dbReference>
<dbReference type="OrthoDB" id="10052431at2759"/>
<feature type="domain" description="NTP pyrophosphohydrolase MazG-like" evidence="1">
    <location>
        <begin position="34"/>
        <end position="106"/>
    </location>
</feature>
<dbReference type="InterPro" id="IPR004518">
    <property type="entry name" value="MazG-like_dom"/>
</dbReference>
<dbReference type="NCBIfam" id="TIGR00444">
    <property type="entry name" value="mazG"/>
    <property type="match status" value="1"/>
</dbReference>
<feature type="non-terminal residue" evidence="2">
    <location>
        <position position="192"/>
    </location>
</feature>
<dbReference type="CDD" id="cd11528">
    <property type="entry name" value="NTP-PPase_MazG_Nterm"/>
    <property type="match status" value="1"/>
</dbReference>
<dbReference type="Gene3D" id="1.10.287.1080">
    <property type="entry name" value="MazG-like"/>
    <property type="match status" value="2"/>
</dbReference>
<dbReference type="InterPro" id="IPR011551">
    <property type="entry name" value="NTP_PyrPHydrolase_MazG"/>
</dbReference>
<gene>
    <name evidence="2" type="ORF">CTOB1V02_LOCUS14539</name>
</gene>
<evidence type="ECO:0000313" key="2">
    <source>
        <dbReference type="EMBL" id="CAD7236724.1"/>
    </source>
</evidence>
<proteinExistence type="predicted"/>
<evidence type="ECO:0000259" key="1">
    <source>
        <dbReference type="Pfam" id="PF03819"/>
    </source>
</evidence>